<keyword evidence="2" id="KW-1185">Reference proteome</keyword>
<dbReference type="Gene3D" id="3.60.15.10">
    <property type="entry name" value="Ribonuclease Z/Hydroxyacylglutathione hydrolase-like"/>
    <property type="match status" value="1"/>
</dbReference>
<protein>
    <submittedName>
        <fullName evidence="1">Uncharacterized protein</fullName>
    </submittedName>
</protein>
<dbReference type="EMBL" id="BDIP01009431">
    <property type="protein sequence ID" value="GIQ92321.1"/>
    <property type="molecule type" value="Genomic_DNA"/>
</dbReference>
<dbReference type="PANTHER" id="PTHR43717:SF1">
    <property type="entry name" value="ANAEROBIC NITRIC OXIDE REDUCTASE FLAVORUBREDOXIN"/>
    <property type="match status" value="1"/>
</dbReference>
<name>A0A9K3GS15_9EUKA</name>
<feature type="non-terminal residue" evidence="1">
    <location>
        <position position="114"/>
    </location>
</feature>
<reference evidence="1 2" key="1">
    <citation type="journal article" date="2018" name="PLoS ONE">
        <title>The draft genome of Kipferlia bialata reveals reductive genome evolution in fornicate parasites.</title>
        <authorList>
            <person name="Tanifuji G."/>
            <person name="Takabayashi S."/>
            <person name="Kume K."/>
            <person name="Takagi M."/>
            <person name="Nakayama T."/>
            <person name="Kamikawa R."/>
            <person name="Inagaki Y."/>
            <person name="Hashimoto T."/>
        </authorList>
    </citation>
    <scope>NUCLEOTIDE SEQUENCE [LARGE SCALE GENOMIC DNA]</scope>
    <source>
        <strain evidence="1">NY0173</strain>
    </source>
</reference>
<proteinExistence type="predicted"/>
<dbReference type="InterPro" id="IPR036866">
    <property type="entry name" value="RibonucZ/Hydroxyglut_hydro"/>
</dbReference>
<gene>
    <name evidence="1" type="ORF">KIPB_016020</name>
</gene>
<evidence type="ECO:0000313" key="2">
    <source>
        <dbReference type="Proteomes" id="UP000265618"/>
    </source>
</evidence>
<evidence type="ECO:0000313" key="1">
    <source>
        <dbReference type="EMBL" id="GIQ92321.1"/>
    </source>
</evidence>
<dbReference type="PANTHER" id="PTHR43717">
    <property type="entry name" value="ANAEROBIC NITRIC OXIDE REDUCTASE FLAVORUBREDOXIN"/>
    <property type="match status" value="1"/>
</dbReference>
<dbReference type="SUPFAM" id="SSF56281">
    <property type="entry name" value="Metallo-hydrolase/oxidoreductase"/>
    <property type="match status" value="1"/>
</dbReference>
<comment type="caution">
    <text evidence="1">The sequence shown here is derived from an EMBL/GenBank/DDBJ whole genome shotgun (WGS) entry which is preliminary data.</text>
</comment>
<dbReference type="Proteomes" id="UP000265618">
    <property type="component" value="Unassembled WGS sequence"/>
</dbReference>
<dbReference type="AlphaFoldDB" id="A0A9K3GS15"/>
<organism evidence="1 2">
    <name type="scientific">Kipferlia bialata</name>
    <dbReference type="NCBI Taxonomy" id="797122"/>
    <lineage>
        <taxon>Eukaryota</taxon>
        <taxon>Metamonada</taxon>
        <taxon>Carpediemonas-like organisms</taxon>
        <taxon>Kipferlia</taxon>
    </lineage>
</organism>
<feature type="non-terminal residue" evidence="1">
    <location>
        <position position="1"/>
    </location>
</feature>
<accession>A0A9K3GS15</accession>
<sequence length="114" mass="12724">LFLTPSAKNAAGRHIESLPMRENVSWVGASDPDLRVFDIVMESNYGTSYNCYIIQCGDECVLIETVKNKDIHTEQLLARLYDAVGVNEDGSHKLRLSHIILNHTEPDHSSTAVQ</sequence>